<organism evidence="3 4">
    <name type="scientific">Megalops atlanticus</name>
    <name type="common">Tarpon</name>
    <name type="synonym">Clupea gigantea</name>
    <dbReference type="NCBI Taxonomy" id="7932"/>
    <lineage>
        <taxon>Eukaryota</taxon>
        <taxon>Metazoa</taxon>
        <taxon>Chordata</taxon>
        <taxon>Craniata</taxon>
        <taxon>Vertebrata</taxon>
        <taxon>Euteleostomi</taxon>
        <taxon>Actinopterygii</taxon>
        <taxon>Neopterygii</taxon>
        <taxon>Teleostei</taxon>
        <taxon>Elopiformes</taxon>
        <taxon>Megalopidae</taxon>
        <taxon>Megalops</taxon>
    </lineage>
</organism>
<dbReference type="PROSITE" id="PS51886">
    <property type="entry name" value="TLDC"/>
    <property type="match status" value="1"/>
</dbReference>
<dbReference type="InterPro" id="IPR027417">
    <property type="entry name" value="P-loop_NTPase"/>
</dbReference>
<dbReference type="Gene3D" id="3.40.50.300">
    <property type="entry name" value="P-loop containing nucleotide triphosphate hydrolases"/>
    <property type="match status" value="1"/>
</dbReference>
<protein>
    <recommendedName>
        <fullName evidence="2">TLDc domain-containing protein</fullName>
    </recommendedName>
</protein>
<comment type="caution">
    <text evidence="3">The sequence shown here is derived from an EMBL/GenBank/DDBJ whole genome shotgun (WGS) entry which is preliminary data.</text>
</comment>
<keyword evidence="4" id="KW-1185">Reference proteome</keyword>
<dbReference type="InterPro" id="IPR006571">
    <property type="entry name" value="TLDc_dom"/>
</dbReference>
<dbReference type="SUPFAM" id="SSF52540">
    <property type="entry name" value="P-loop containing nucleoside triphosphate hydrolases"/>
    <property type="match status" value="1"/>
</dbReference>
<dbReference type="Pfam" id="PF07534">
    <property type="entry name" value="TLD"/>
    <property type="match status" value="1"/>
</dbReference>
<name>A0A9D3PIC0_MEGAT</name>
<dbReference type="AlphaFoldDB" id="A0A9D3PIC0"/>
<gene>
    <name evidence="3" type="ORF">MATL_G00206330</name>
</gene>
<evidence type="ECO:0000256" key="1">
    <source>
        <dbReference type="ARBA" id="ARBA00009243"/>
    </source>
</evidence>
<dbReference type="PANTHER" id="PTHR14241">
    <property type="entry name" value="INTERFERON-INDUCED PROTEIN 44"/>
    <property type="match status" value="1"/>
</dbReference>
<reference evidence="3" key="1">
    <citation type="submission" date="2021-01" db="EMBL/GenBank/DDBJ databases">
        <authorList>
            <person name="Zahm M."/>
            <person name="Roques C."/>
            <person name="Cabau C."/>
            <person name="Klopp C."/>
            <person name="Donnadieu C."/>
            <person name="Jouanno E."/>
            <person name="Lampietro C."/>
            <person name="Louis A."/>
            <person name="Herpin A."/>
            <person name="Echchiki A."/>
            <person name="Berthelot C."/>
            <person name="Parey E."/>
            <person name="Roest-Crollius H."/>
            <person name="Braasch I."/>
            <person name="Postlethwait J."/>
            <person name="Bobe J."/>
            <person name="Montfort J."/>
            <person name="Bouchez O."/>
            <person name="Begum T."/>
            <person name="Mejri S."/>
            <person name="Adams A."/>
            <person name="Chen W.-J."/>
            <person name="Guiguen Y."/>
        </authorList>
    </citation>
    <scope>NUCLEOTIDE SEQUENCE</scope>
    <source>
        <strain evidence="3">YG-15Mar2019-1</strain>
        <tissue evidence="3">Brain</tissue>
    </source>
</reference>
<evidence type="ECO:0000259" key="2">
    <source>
        <dbReference type="PROSITE" id="PS51886"/>
    </source>
</evidence>
<dbReference type="OrthoDB" id="25620at2759"/>
<evidence type="ECO:0000313" key="3">
    <source>
        <dbReference type="EMBL" id="KAG7461090.1"/>
    </source>
</evidence>
<dbReference type="CDD" id="cd00882">
    <property type="entry name" value="Ras_like_GTPase"/>
    <property type="match status" value="1"/>
</dbReference>
<feature type="domain" description="TLDc" evidence="2">
    <location>
        <begin position="2"/>
        <end position="156"/>
    </location>
</feature>
<comment type="similarity">
    <text evidence="1">Belongs to the IFI44 family.</text>
</comment>
<dbReference type="PANTHER" id="PTHR14241:SF28">
    <property type="entry name" value="INTERFERON-INDUCED PROTEIN 44-LIKE"/>
    <property type="match status" value="1"/>
</dbReference>
<sequence>MSSVTSRLGLERERQLRKLFLEPVNFCLLYKGSHHGFEIETLKSKSDDQGRFILLVYLQSGAVRGGYLSKPFPKEKNGKGEAFVFSVDEQNATCFPVKDQNNAFYASTYSISFGNCLQLSSVKGKFYLTSEYDSIYGEIWKEAKSCCVEVEVHRVQDAGDLLLSPWREVTWTEMNRETLRENVVSYKPTYESLTKVKILLVGPAGAGKSSFINSIISVMYGHVTQMPIIGSHPDGFTKKLRCYDIRAEKGGQPTALTLCDVMGFGDSEETGLTLHDTLAVIKSHVPEGHKFDREAPINHNTAGYRLSPALKDKIHCAVFVLDACKVLSYSGSLEEMLKKVNSELSDLEIPHMVLLTHVDQVCHAVQEDVQYVYTSRIVQERVEKAAELVGLPVSSVFPVRNYARENVVNCNIDILLLSALSQMLQAIDDVFDFYTPSPQ</sequence>
<accession>A0A9D3PIC0</accession>
<evidence type="ECO:0000313" key="4">
    <source>
        <dbReference type="Proteomes" id="UP001046870"/>
    </source>
</evidence>
<dbReference type="Proteomes" id="UP001046870">
    <property type="component" value="Chromosome 18"/>
</dbReference>
<proteinExistence type="inferred from homology"/>
<dbReference type="EMBL" id="JAFDVH010000018">
    <property type="protein sequence ID" value="KAG7461090.1"/>
    <property type="molecule type" value="Genomic_DNA"/>
</dbReference>
<dbReference type="GO" id="GO:0006955">
    <property type="term" value="P:immune response"/>
    <property type="evidence" value="ECO:0007669"/>
    <property type="project" value="TreeGrafter"/>
</dbReference>